<dbReference type="AlphaFoldDB" id="A0AA39WE26"/>
<comment type="caution">
    <text evidence="2">The sequence shown here is derived from an EMBL/GenBank/DDBJ whole genome shotgun (WGS) entry which is preliminary data.</text>
</comment>
<evidence type="ECO:0000313" key="3">
    <source>
        <dbReference type="Proteomes" id="UP001175000"/>
    </source>
</evidence>
<evidence type="ECO:0000313" key="2">
    <source>
        <dbReference type="EMBL" id="KAK0613677.1"/>
    </source>
</evidence>
<evidence type="ECO:0000256" key="1">
    <source>
        <dbReference type="SAM" id="MobiDB-lite"/>
    </source>
</evidence>
<accession>A0AA39WE26</accession>
<organism evidence="2 3">
    <name type="scientific">Immersiella caudata</name>
    <dbReference type="NCBI Taxonomy" id="314043"/>
    <lineage>
        <taxon>Eukaryota</taxon>
        <taxon>Fungi</taxon>
        <taxon>Dikarya</taxon>
        <taxon>Ascomycota</taxon>
        <taxon>Pezizomycotina</taxon>
        <taxon>Sordariomycetes</taxon>
        <taxon>Sordariomycetidae</taxon>
        <taxon>Sordariales</taxon>
        <taxon>Lasiosphaeriaceae</taxon>
        <taxon>Immersiella</taxon>
    </lineage>
</organism>
<name>A0AA39WE26_9PEZI</name>
<dbReference type="Proteomes" id="UP001175000">
    <property type="component" value="Unassembled WGS sequence"/>
</dbReference>
<feature type="region of interest" description="Disordered" evidence="1">
    <location>
        <begin position="34"/>
        <end position="64"/>
    </location>
</feature>
<gene>
    <name evidence="2" type="ORF">B0T14DRAFT_526708</name>
</gene>
<proteinExistence type="predicted"/>
<protein>
    <submittedName>
        <fullName evidence="2">Uncharacterized protein</fullName>
    </submittedName>
</protein>
<feature type="compositionally biased region" description="Polar residues" evidence="1">
    <location>
        <begin position="49"/>
        <end position="64"/>
    </location>
</feature>
<reference evidence="2" key="1">
    <citation type="submission" date="2023-06" db="EMBL/GenBank/DDBJ databases">
        <title>Genome-scale phylogeny and comparative genomics of the fungal order Sordariales.</title>
        <authorList>
            <consortium name="Lawrence Berkeley National Laboratory"/>
            <person name="Hensen N."/>
            <person name="Bonometti L."/>
            <person name="Westerberg I."/>
            <person name="Brannstrom I.O."/>
            <person name="Guillou S."/>
            <person name="Cros-Aarteil S."/>
            <person name="Calhoun S."/>
            <person name="Haridas S."/>
            <person name="Kuo A."/>
            <person name="Mondo S."/>
            <person name="Pangilinan J."/>
            <person name="Riley R."/>
            <person name="Labutti K."/>
            <person name="Andreopoulos B."/>
            <person name="Lipzen A."/>
            <person name="Chen C."/>
            <person name="Yanf M."/>
            <person name="Daum C."/>
            <person name="Ng V."/>
            <person name="Clum A."/>
            <person name="Steindorff A."/>
            <person name="Ohm R."/>
            <person name="Martin F."/>
            <person name="Silar P."/>
            <person name="Natvig D."/>
            <person name="Lalanne C."/>
            <person name="Gautier V."/>
            <person name="Ament-Velasquez S.L."/>
            <person name="Kruys A."/>
            <person name="Hutchinson M.I."/>
            <person name="Powell A.J."/>
            <person name="Barry K."/>
            <person name="Miller A.N."/>
            <person name="Grigoriev I.V."/>
            <person name="Debuchy R."/>
            <person name="Gladieux P."/>
            <person name="Thoren M.H."/>
            <person name="Johannesson H."/>
        </authorList>
    </citation>
    <scope>NUCLEOTIDE SEQUENCE</scope>
    <source>
        <strain evidence="2">CBS 606.72</strain>
    </source>
</reference>
<keyword evidence="3" id="KW-1185">Reference proteome</keyword>
<sequence>MMGILLRKPEVANFRRTVTGLRWNQHFRRCSIRPRSTSRKRRGSEETDWNISTTATKKPNFHSN</sequence>
<dbReference type="EMBL" id="JAULSU010000006">
    <property type="protein sequence ID" value="KAK0613677.1"/>
    <property type="molecule type" value="Genomic_DNA"/>
</dbReference>